<keyword evidence="3 8" id="KW-0812">Transmembrane</keyword>
<evidence type="ECO:0000256" key="8">
    <source>
        <dbReference type="RuleBase" id="RU000633"/>
    </source>
</evidence>
<dbReference type="InterPro" id="IPR015812">
    <property type="entry name" value="Integrin_bsu"/>
</dbReference>
<keyword evidence="8" id="KW-0130">Cell adhesion</keyword>
<comment type="subcellular location">
    <subcellularLocation>
        <location evidence="8">Cell membrane</location>
        <topology evidence="8">Single-pass type I membrane protein</topology>
    </subcellularLocation>
    <subcellularLocation>
        <location evidence="1">Membrane</location>
        <topology evidence="1">Single-pass type I membrane protein</topology>
    </subcellularLocation>
</comment>
<protein>
    <recommendedName>
        <fullName evidence="8">Integrin beta</fullName>
    </recommendedName>
</protein>
<evidence type="ECO:0000256" key="7">
    <source>
        <dbReference type="ARBA" id="ARBA00023180"/>
    </source>
</evidence>
<dbReference type="SUPFAM" id="SSF53300">
    <property type="entry name" value="vWA-like"/>
    <property type="match status" value="1"/>
</dbReference>
<dbReference type="GO" id="GO:0009986">
    <property type="term" value="C:cell surface"/>
    <property type="evidence" value="ECO:0007669"/>
    <property type="project" value="TreeGrafter"/>
</dbReference>
<dbReference type="GO" id="GO:0007160">
    <property type="term" value="P:cell-matrix adhesion"/>
    <property type="evidence" value="ECO:0007669"/>
    <property type="project" value="TreeGrafter"/>
</dbReference>
<sequence length="149" mass="17107">MWCGKNTNLTSDMMRCKSSESSEANEWRKECGSVNVREPENYYEILKDDDFSEGTAEGIIQLKPQRVAMDLRARDPYVMKVQYRHAKNYPTDLYYLMDGSKSMEDDQGMLSKLGKVLASSIKNITSDFQLGFGIFVEKTILPYITTVPY</sequence>
<evidence type="ECO:0000256" key="5">
    <source>
        <dbReference type="ARBA" id="ARBA00023136"/>
    </source>
</evidence>
<dbReference type="InterPro" id="IPR002369">
    <property type="entry name" value="Integrin_bsu_VWA"/>
</dbReference>
<keyword evidence="6" id="KW-1015">Disulfide bond</keyword>
<reference evidence="10 11" key="1">
    <citation type="submission" date="2023-11" db="EMBL/GenBank/DDBJ databases">
        <title>Halocaridina rubra genome assembly.</title>
        <authorList>
            <person name="Smith C."/>
        </authorList>
    </citation>
    <scope>NUCLEOTIDE SEQUENCE [LARGE SCALE GENOMIC DNA]</scope>
    <source>
        <strain evidence="10">EP-1</strain>
        <tissue evidence="10">Whole</tissue>
    </source>
</reference>
<dbReference type="GO" id="GO:0033627">
    <property type="term" value="P:cell adhesion mediated by integrin"/>
    <property type="evidence" value="ECO:0007669"/>
    <property type="project" value="TreeGrafter"/>
</dbReference>
<dbReference type="Gene3D" id="3.40.50.410">
    <property type="entry name" value="von Willebrand factor, type A domain"/>
    <property type="match status" value="1"/>
</dbReference>
<dbReference type="GO" id="GO:0008305">
    <property type="term" value="C:integrin complex"/>
    <property type="evidence" value="ECO:0007669"/>
    <property type="project" value="TreeGrafter"/>
</dbReference>
<keyword evidence="11" id="KW-1185">Reference proteome</keyword>
<dbReference type="PANTHER" id="PTHR10082">
    <property type="entry name" value="INTEGRIN BETA SUBUNIT"/>
    <property type="match status" value="1"/>
</dbReference>
<dbReference type="GO" id="GO:0098609">
    <property type="term" value="P:cell-cell adhesion"/>
    <property type="evidence" value="ECO:0007669"/>
    <property type="project" value="TreeGrafter"/>
</dbReference>
<dbReference type="Proteomes" id="UP001381693">
    <property type="component" value="Unassembled WGS sequence"/>
</dbReference>
<evidence type="ECO:0000256" key="1">
    <source>
        <dbReference type="ARBA" id="ARBA00004479"/>
    </source>
</evidence>
<evidence type="ECO:0000256" key="2">
    <source>
        <dbReference type="ARBA" id="ARBA00007449"/>
    </source>
</evidence>
<dbReference type="GO" id="GO:0016477">
    <property type="term" value="P:cell migration"/>
    <property type="evidence" value="ECO:0007669"/>
    <property type="project" value="TreeGrafter"/>
</dbReference>
<dbReference type="GO" id="GO:0005178">
    <property type="term" value="F:integrin binding"/>
    <property type="evidence" value="ECO:0007669"/>
    <property type="project" value="TreeGrafter"/>
</dbReference>
<keyword evidence="5" id="KW-0472">Membrane</keyword>
<evidence type="ECO:0000256" key="3">
    <source>
        <dbReference type="ARBA" id="ARBA00022692"/>
    </source>
</evidence>
<dbReference type="InterPro" id="IPR036465">
    <property type="entry name" value="vWFA_dom_sf"/>
</dbReference>
<dbReference type="GO" id="GO:0005925">
    <property type="term" value="C:focal adhesion"/>
    <property type="evidence" value="ECO:0007669"/>
    <property type="project" value="TreeGrafter"/>
</dbReference>
<name>A0AAN8WYZ6_HALRR</name>
<dbReference type="PRINTS" id="PR01186">
    <property type="entry name" value="INTEGRINB"/>
</dbReference>
<comment type="caution">
    <text evidence="10">The sequence shown here is derived from an EMBL/GenBank/DDBJ whole genome shotgun (WGS) entry which is preliminary data.</text>
</comment>
<dbReference type="AlphaFoldDB" id="A0AAN8WYZ6"/>
<comment type="similarity">
    <text evidence="2 8">Belongs to the integrin beta chain family.</text>
</comment>
<dbReference type="GO" id="GO:0007229">
    <property type="term" value="P:integrin-mediated signaling pathway"/>
    <property type="evidence" value="ECO:0007669"/>
    <property type="project" value="UniProtKB-KW"/>
</dbReference>
<keyword evidence="7" id="KW-0325">Glycoprotein</keyword>
<keyword evidence="4 8" id="KW-0401">Integrin</keyword>
<proteinExistence type="inferred from homology"/>
<dbReference type="PANTHER" id="PTHR10082:SF60">
    <property type="entry name" value="INTEGRIN BETA-PS"/>
    <property type="match status" value="1"/>
</dbReference>
<evidence type="ECO:0000313" key="10">
    <source>
        <dbReference type="EMBL" id="KAK7069854.1"/>
    </source>
</evidence>
<feature type="domain" description="Integrin beta subunit VWA" evidence="9">
    <location>
        <begin position="1"/>
        <end position="149"/>
    </location>
</feature>
<evidence type="ECO:0000313" key="11">
    <source>
        <dbReference type="Proteomes" id="UP001381693"/>
    </source>
</evidence>
<dbReference type="SMART" id="SM00187">
    <property type="entry name" value="INB"/>
    <property type="match status" value="1"/>
</dbReference>
<gene>
    <name evidence="10" type="primary">ITGB1_2</name>
    <name evidence="10" type="ORF">SK128_006722</name>
</gene>
<feature type="non-terminal residue" evidence="10">
    <location>
        <position position="149"/>
    </location>
</feature>
<organism evidence="10 11">
    <name type="scientific">Halocaridina rubra</name>
    <name type="common">Hawaiian red shrimp</name>
    <dbReference type="NCBI Taxonomy" id="373956"/>
    <lineage>
        <taxon>Eukaryota</taxon>
        <taxon>Metazoa</taxon>
        <taxon>Ecdysozoa</taxon>
        <taxon>Arthropoda</taxon>
        <taxon>Crustacea</taxon>
        <taxon>Multicrustacea</taxon>
        <taxon>Malacostraca</taxon>
        <taxon>Eumalacostraca</taxon>
        <taxon>Eucarida</taxon>
        <taxon>Decapoda</taxon>
        <taxon>Pleocyemata</taxon>
        <taxon>Caridea</taxon>
        <taxon>Atyoidea</taxon>
        <taxon>Atyidae</taxon>
        <taxon>Halocaridina</taxon>
    </lineage>
</organism>
<dbReference type="EMBL" id="JAXCGZ010015749">
    <property type="protein sequence ID" value="KAK7069854.1"/>
    <property type="molecule type" value="Genomic_DNA"/>
</dbReference>
<evidence type="ECO:0000259" key="9">
    <source>
        <dbReference type="SMART" id="SM00187"/>
    </source>
</evidence>
<evidence type="ECO:0000256" key="6">
    <source>
        <dbReference type="ARBA" id="ARBA00023157"/>
    </source>
</evidence>
<dbReference type="Pfam" id="PF00362">
    <property type="entry name" value="Integrin_beta"/>
    <property type="match status" value="1"/>
</dbReference>
<evidence type="ECO:0000256" key="4">
    <source>
        <dbReference type="ARBA" id="ARBA00023037"/>
    </source>
</evidence>
<accession>A0AAN8WYZ6</accession>